<comment type="caution">
    <text evidence="2">The sequence shown here is derived from an EMBL/GenBank/DDBJ whole genome shotgun (WGS) entry which is preliminary data.</text>
</comment>
<evidence type="ECO:0000313" key="2">
    <source>
        <dbReference type="EMBL" id="MBP1948990.1"/>
    </source>
</evidence>
<reference evidence="2 3" key="1">
    <citation type="submission" date="2021-03" db="EMBL/GenBank/DDBJ databases">
        <title>Genomic Encyclopedia of Type Strains, Phase IV (KMG-IV): sequencing the most valuable type-strain genomes for metagenomic binning, comparative biology and taxonomic classification.</title>
        <authorList>
            <person name="Goeker M."/>
        </authorList>
    </citation>
    <scope>NUCLEOTIDE SEQUENCE [LARGE SCALE GENOMIC DNA]</scope>
    <source>
        <strain evidence="2 3">DSM 21085</strain>
    </source>
</reference>
<sequence>MPICQNCENEWTWIQSIAAFKMKCPHCGEKQYETTKSKKRRSWLDFLPLAVFPITVLLDLNLWAALVTITAVIIASFIFHPFILKLSNEQEPFW</sequence>
<evidence type="ECO:0000256" key="1">
    <source>
        <dbReference type="SAM" id="Phobius"/>
    </source>
</evidence>
<dbReference type="Proteomes" id="UP001519328">
    <property type="component" value="Unassembled WGS sequence"/>
</dbReference>
<feature type="transmembrane region" description="Helical" evidence="1">
    <location>
        <begin position="64"/>
        <end position="84"/>
    </location>
</feature>
<keyword evidence="1" id="KW-1133">Transmembrane helix</keyword>
<dbReference type="InterPro" id="IPR026369">
    <property type="entry name" value="CxxC_20_CxxC"/>
</dbReference>
<keyword evidence="1" id="KW-0472">Membrane</keyword>
<dbReference type="RefSeq" id="WP_209480528.1">
    <property type="nucleotide sequence ID" value="NZ_JAGGKK010000009.1"/>
</dbReference>
<name>A0ABS4HDJ3_9BACI</name>
<gene>
    <name evidence="2" type="ORF">J2Z82_001927</name>
</gene>
<dbReference type="EMBL" id="JAGGKK010000009">
    <property type="protein sequence ID" value="MBP1948990.1"/>
    <property type="molecule type" value="Genomic_DNA"/>
</dbReference>
<organism evidence="2 3">
    <name type="scientific">Virgibacillus litoralis</name>
    <dbReference type="NCBI Taxonomy" id="578221"/>
    <lineage>
        <taxon>Bacteria</taxon>
        <taxon>Bacillati</taxon>
        <taxon>Bacillota</taxon>
        <taxon>Bacilli</taxon>
        <taxon>Bacillales</taxon>
        <taxon>Bacillaceae</taxon>
        <taxon>Virgibacillus</taxon>
    </lineage>
</organism>
<dbReference type="NCBIfam" id="TIGR04104">
    <property type="entry name" value="cxxc_20_cxxc"/>
    <property type="match status" value="1"/>
</dbReference>
<evidence type="ECO:0000313" key="3">
    <source>
        <dbReference type="Proteomes" id="UP001519328"/>
    </source>
</evidence>
<keyword evidence="3" id="KW-1185">Reference proteome</keyword>
<protein>
    <submittedName>
        <fullName evidence="2">CXXC-20-CXXC protein</fullName>
    </submittedName>
</protein>
<accession>A0ABS4HDJ3</accession>
<proteinExistence type="predicted"/>
<keyword evidence="1" id="KW-0812">Transmembrane</keyword>